<keyword evidence="1" id="KW-1185">Reference proteome</keyword>
<sequence>VVAGLNFLQREIMNKWSPSCNRVFSLLLNAKPSSSLEDCSLFVSSMVSAYSASVYNFMHNKPLRESKVSSLYCLLAYPSTYSNSYRCYTLFFSSRSLYRKHHSPRWQHLPGTSSKPKFSVQVSTRLNCPIPQSLLRRLCGHHLRPKNECTAIGVAFKTTDITKLLETTYVLFSVNQNNYNW</sequence>
<name>A0A915AR98_PARUN</name>
<dbReference type="Proteomes" id="UP000887569">
    <property type="component" value="Unplaced"/>
</dbReference>
<dbReference type="AlphaFoldDB" id="A0A915AR98"/>
<accession>A0A915AR98</accession>
<evidence type="ECO:0000313" key="2">
    <source>
        <dbReference type="WBParaSite" id="PgR014X_g062_t01"/>
    </source>
</evidence>
<organism evidence="1 2">
    <name type="scientific">Parascaris univalens</name>
    <name type="common">Nematode worm</name>
    <dbReference type="NCBI Taxonomy" id="6257"/>
    <lineage>
        <taxon>Eukaryota</taxon>
        <taxon>Metazoa</taxon>
        <taxon>Ecdysozoa</taxon>
        <taxon>Nematoda</taxon>
        <taxon>Chromadorea</taxon>
        <taxon>Rhabditida</taxon>
        <taxon>Spirurina</taxon>
        <taxon>Ascaridomorpha</taxon>
        <taxon>Ascaridoidea</taxon>
        <taxon>Ascarididae</taxon>
        <taxon>Parascaris</taxon>
    </lineage>
</organism>
<reference evidence="2" key="1">
    <citation type="submission" date="2022-11" db="UniProtKB">
        <authorList>
            <consortium name="WormBaseParasite"/>
        </authorList>
    </citation>
    <scope>IDENTIFICATION</scope>
</reference>
<protein>
    <submittedName>
        <fullName evidence="2">Uncharacterized protein</fullName>
    </submittedName>
</protein>
<dbReference type="WBParaSite" id="PgR014X_g062_t01">
    <property type="protein sequence ID" value="PgR014X_g062_t01"/>
    <property type="gene ID" value="PgR014X_g062"/>
</dbReference>
<evidence type="ECO:0000313" key="1">
    <source>
        <dbReference type="Proteomes" id="UP000887569"/>
    </source>
</evidence>
<proteinExistence type="predicted"/>